<evidence type="ECO:0000313" key="9">
    <source>
        <dbReference type="Proteomes" id="UP000822142"/>
    </source>
</evidence>
<comment type="catalytic activity">
    <reaction evidence="1 6">
        <text>Cleavage of hydrophobic, N-terminal signal or leader sequences from secreted and periplasmic proteins.</text>
        <dbReference type="EC" id="3.4.21.89"/>
    </reaction>
</comment>
<dbReference type="NCBIfam" id="TIGR02227">
    <property type="entry name" value="sigpep_I_bact"/>
    <property type="match status" value="1"/>
</dbReference>
<evidence type="ECO:0000256" key="1">
    <source>
        <dbReference type="ARBA" id="ARBA00000677"/>
    </source>
</evidence>
<keyword evidence="6" id="KW-0812">Transmembrane</keyword>
<dbReference type="GO" id="GO:0009003">
    <property type="term" value="F:signal peptidase activity"/>
    <property type="evidence" value="ECO:0007669"/>
    <property type="project" value="UniProtKB-EC"/>
</dbReference>
<dbReference type="CDD" id="cd06530">
    <property type="entry name" value="S26_SPase_I"/>
    <property type="match status" value="1"/>
</dbReference>
<evidence type="ECO:0000256" key="6">
    <source>
        <dbReference type="RuleBase" id="RU362042"/>
    </source>
</evidence>
<keyword evidence="6" id="KW-0645">Protease</keyword>
<dbReference type="EC" id="3.4.21.89" evidence="4 6"/>
<feature type="transmembrane region" description="Helical" evidence="6">
    <location>
        <begin position="41"/>
        <end position="63"/>
    </location>
</feature>
<comment type="similarity">
    <text evidence="3 6">Belongs to the peptidase S26 family.</text>
</comment>
<protein>
    <recommendedName>
        <fullName evidence="4 6">Signal peptidase I</fullName>
        <ecNumber evidence="4 6">3.4.21.89</ecNumber>
    </recommendedName>
</protein>
<dbReference type="PANTHER" id="PTHR43390">
    <property type="entry name" value="SIGNAL PEPTIDASE I"/>
    <property type="match status" value="1"/>
</dbReference>
<accession>A0ABX2I7M1</accession>
<name>A0ABX2I7M1_BLAHA</name>
<keyword evidence="6" id="KW-0472">Membrane</keyword>
<keyword evidence="9" id="KW-1185">Reference proteome</keyword>
<keyword evidence="6" id="KW-1133">Transmembrane helix</keyword>
<dbReference type="Gene3D" id="2.10.109.10">
    <property type="entry name" value="Umud Fragment, subunit A"/>
    <property type="match status" value="1"/>
</dbReference>
<feature type="domain" description="Peptidase S26" evidence="7">
    <location>
        <begin position="43"/>
        <end position="199"/>
    </location>
</feature>
<dbReference type="Proteomes" id="UP000822142">
    <property type="component" value="Unassembled WGS sequence"/>
</dbReference>
<dbReference type="InterPro" id="IPR019757">
    <property type="entry name" value="Pept_S26A_signal_pept_1_Lys-AS"/>
</dbReference>
<dbReference type="InterPro" id="IPR019533">
    <property type="entry name" value="Peptidase_S26"/>
</dbReference>
<dbReference type="InterPro" id="IPR000223">
    <property type="entry name" value="Pept_S26A_signal_pept_1"/>
</dbReference>
<comment type="caution">
    <text evidence="8">The sequence shown here is derived from an EMBL/GenBank/DDBJ whole genome shotgun (WGS) entry which is preliminary data.</text>
</comment>
<evidence type="ECO:0000256" key="2">
    <source>
        <dbReference type="ARBA" id="ARBA00004401"/>
    </source>
</evidence>
<evidence type="ECO:0000256" key="5">
    <source>
        <dbReference type="ARBA" id="ARBA00022801"/>
    </source>
</evidence>
<dbReference type="InterPro" id="IPR019758">
    <property type="entry name" value="Pept_S26A_signal_pept_1_CS"/>
</dbReference>
<dbReference type="Pfam" id="PF10502">
    <property type="entry name" value="Peptidase_S26"/>
    <property type="match status" value="1"/>
</dbReference>
<dbReference type="EMBL" id="JAAITA010000012">
    <property type="protein sequence ID" value="NSJ86461.1"/>
    <property type="molecule type" value="Genomic_DNA"/>
</dbReference>
<comment type="subcellular location">
    <subcellularLocation>
        <location evidence="2">Cell membrane</location>
        <topology evidence="2">Single-pass type II membrane protein</topology>
    </subcellularLocation>
    <subcellularLocation>
        <location evidence="6">Membrane</location>
        <topology evidence="6">Single-pass type II membrane protein</topology>
    </subcellularLocation>
</comment>
<dbReference type="PROSITE" id="PS00760">
    <property type="entry name" value="SPASE_I_2"/>
    <property type="match status" value="1"/>
</dbReference>
<dbReference type="PROSITE" id="PS00761">
    <property type="entry name" value="SPASE_I_3"/>
    <property type="match status" value="1"/>
</dbReference>
<evidence type="ECO:0000256" key="4">
    <source>
        <dbReference type="ARBA" id="ARBA00013208"/>
    </source>
</evidence>
<dbReference type="PANTHER" id="PTHR43390:SF1">
    <property type="entry name" value="CHLOROPLAST PROCESSING PEPTIDASE"/>
    <property type="match status" value="1"/>
</dbReference>
<evidence type="ECO:0000313" key="8">
    <source>
        <dbReference type="EMBL" id="NSJ86461.1"/>
    </source>
</evidence>
<keyword evidence="5 6" id="KW-0378">Hydrolase</keyword>
<evidence type="ECO:0000256" key="3">
    <source>
        <dbReference type="ARBA" id="ARBA00009370"/>
    </source>
</evidence>
<organism evidence="8 9">
    <name type="scientific">Blautia hansenii</name>
    <name type="common">Ruminococcus hansenii</name>
    <dbReference type="NCBI Taxonomy" id="1322"/>
    <lineage>
        <taxon>Bacteria</taxon>
        <taxon>Bacillati</taxon>
        <taxon>Bacillota</taxon>
        <taxon>Clostridia</taxon>
        <taxon>Lachnospirales</taxon>
        <taxon>Lachnospiraceae</taxon>
        <taxon>Blautia</taxon>
    </lineage>
</organism>
<evidence type="ECO:0000259" key="7">
    <source>
        <dbReference type="Pfam" id="PF10502"/>
    </source>
</evidence>
<gene>
    <name evidence="8" type="primary">lepB</name>
    <name evidence="8" type="ORF">G5A70_09835</name>
</gene>
<proteinExistence type="inferred from homology"/>
<reference evidence="8 9" key="1">
    <citation type="journal article" date="2020" name="Cell Host Microbe">
        <title>Functional and Genomic Variation between Human-Derived Isolates of Lachnospiraceae Reveals Inter- and Intra-Species Diversity.</title>
        <authorList>
            <person name="Sorbara M.T."/>
            <person name="Littmann E.R."/>
            <person name="Fontana E."/>
            <person name="Moody T.U."/>
            <person name="Kohout C.E."/>
            <person name="Gjonbalaj M."/>
            <person name="Eaton V."/>
            <person name="Seok R."/>
            <person name="Leiner I.M."/>
            <person name="Pamer E.G."/>
        </authorList>
    </citation>
    <scope>NUCLEOTIDE SEQUENCE [LARGE SCALE GENOMIC DNA]</scope>
    <source>
        <strain evidence="8 9">MSK.15.26</strain>
    </source>
</reference>
<sequence>MNLCGDGVTGLSRKRKKKNINIEEQKDLALEFIRSETGRRVFGWVFQIAVALALAAVVAIFFFQSISMQESSMEPTFQTGERFFINKVVYKLGDPKRGDVIAFTKDGKDNAAVHIKRVIGLPGETIQIKDGQVYIDGKLYEESKELSQISNAGLADEGVTLKKDEYFVLGDNRNNSEDSRFAEVKNVKKKYILGKLWFRISPFDSMGFLKD</sequence>
<dbReference type="PRINTS" id="PR00727">
    <property type="entry name" value="LEADERPTASE"/>
</dbReference>
<dbReference type="SUPFAM" id="SSF51306">
    <property type="entry name" value="LexA/Signal peptidase"/>
    <property type="match status" value="1"/>
</dbReference>
<dbReference type="InterPro" id="IPR036286">
    <property type="entry name" value="LexA/Signal_pep-like_sf"/>
</dbReference>